<dbReference type="EMBL" id="AP019308">
    <property type="protein sequence ID" value="BBH19353.1"/>
    <property type="molecule type" value="Genomic_DNA"/>
</dbReference>
<proteinExistence type="inferred from homology"/>
<keyword evidence="2 4" id="KW-0489">Methyltransferase</keyword>
<evidence type="ECO:0000256" key="3">
    <source>
        <dbReference type="ARBA" id="ARBA00022679"/>
    </source>
</evidence>
<dbReference type="Proteomes" id="UP000275368">
    <property type="component" value="Chromosome"/>
</dbReference>
<dbReference type="GO" id="GO:0008757">
    <property type="term" value="F:S-adenosylmethionine-dependent methyltransferase activity"/>
    <property type="evidence" value="ECO:0007669"/>
    <property type="project" value="InterPro"/>
</dbReference>
<protein>
    <submittedName>
        <fullName evidence="4">Methyltransferase</fullName>
    </submittedName>
</protein>
<dbReference type="InterPro" id="IPR029063">
    <property type="entry name" value="SAM-dependent_MTases_sf"/>
</dbReference>
<dbReference type="Gene3D" id="3.40.50.150">
    <property type="entry name" value="Vaccinia Virus protein VP39"/>
    <property type="match status" value="1"/>
</dbReference>
<name>A0A3G9J3R5_9BACL</name>
<accession>A0A3G9J3R5</accession>
<evidence type="ECO:0000256" key="2">
    <source>
        <dbReference type="ARBA" id="ARBA00022603"/>
    </source>
</evidence>
<keyword evidence="3 4" id="KW-0808">Transferase</keyword>
<dbReference type="CDD" id="cd02440">
    <property type="entry name" value="AdoMet_MTases"/>
    <property type="match status" value="1"/>
</dbReference>
<dbReference type="GO" id="GO:0032259">
    <property type="term" value="P:methylation"/>
    <property type="evidence" value="ECO:0007669"/>
    <property type="project" value="UniProtKB-KW"/>
</dbReference>
<comment type="similarity">
    <text evidence="1">Belongs to the methyltransferase superfamily.</text>
</comment>
<dbReference type="PANTHER" id="PTHR44942">
    <property type="entry name" value="METHYLTRANSF_11 DOMAIN-CONTAINING PROTEIN"/>
    <property type="match status" value="1"/>
</dbReference>
<dbReference type="Pfam" id="PF08241">
    <property type="entry name" value="Methyltransf_11"/>
    <property type="match status" value="1"/>
</dbReference>
<dbReference type="AlphaFoldDB" id="A0A3G9J3R5"/>
<keyword evidence="5" id="KW-1185">Reference proteome</keyword>
<dbReference type="SUPFAM" id="SSF53335">
    <property type="entry name" value="S-adenosyl-L-methionine-dependent methyltransferases"/>
    <property type="match status" value="1"/>
</dbReference>
<evidence type="ECO:0000256" key="1">
    <source>
        <dbReference type="ARBA" id="ARBA00008361"/>
    </source>
</evidence>
<dbReference type="InterPro" id="IPR013216">
    <property type="entry name" value="Methyltransf_11"/>
</dbReference>
<dbReference type="KEGG" id="pbk:Back11_06980"/>
<dbReference type="InterPro" id="IPR051052">
    <property type="entry name" value="Diverse_substrate_MTase"/>
</dbReference>
<dbReference type="RefSeq" id="WP_179955591.1">
    <property type="nucleotide sequence ID" value="NZ_AP019308.1"/>
</dbReference>
<evidence type="ECO:0000313" key="4">
    <source>
        <dbReference type="EMBL" id="BBH19353.1"/>
    </source>
</evidence>
<organism evidence="4 5">
    <name type="scientific">Paenibacillus baekrokdamisoli</name>
    <dbReference type="NCBI Taxonomy" id="1712516"/>
    <lineage>
        <taxon>Bacteria</taxon>
        <taxon>Bacillati</taxon>
        <taxon>Bacillota</taxon>
        <taxon>Bacilli</taxon>
        <taxon>Bacillales</taxon>
        <taxon>Paenibacillaceae</taxon>
        <taxon>Paenibacillus</taxon>
    </lineage>
</organism>
<evidence type="ECO:0000313" key="5">
    <source>
        <dbReference type="Proteomes" id="UP000275368"/>
    </source>
</evidence>
<dbReference type="PANTHER" id="PTHR44942:SF4">
    <property type="entry name" value="METHYLTRANSFERASE TYPE 11 DOMAIN-CONTAINING PROTEIN"/>
    <property type="match status" value="1"/>
</dbReference>
<sequence length="252" mass="28716">MVDSKNRFSNRVENYVKYRPSYPEMAVDYLCEEAGLEVSDILADIGSGTGIFTRKLLERSYRVVAIEPNAEMRHAAEAMLSEYSNFTSVNGTAEATTLAEHSVSCIVSAQAFHWFELSKTKEEFNRILKPNGKVALIWNKRLSDTDAFAIEYEQLLKQSAVDYEIVDHRLLGEEQFASFFRDGQYMLRKFANEQHFDRSGFIGRVLSSSYTPPPGSIHHEAFIAKLGAIFEKHQHNGSVIFRYETEVYTGNL</sequence>
<gene>
    <name evidence="4" type="ORF">Back11_06980</name>
</gene>
<reference evidence="4 5" key="1">
    <citation type="submission" date="2018-11" db="EMBL/GenBank/DDBJ databases">
        <title>Complete genome sequence of Paenibacillus baekrokdamisoli strain KCTC 33723.</title>
        <authorList>
            <person name="Kang S.W."/>
            <person name="Lee K.C."/>
            <person name="Kim K.K."/>
            <person name="Kim J.S."/>
            <person name="Kim D.S."/>
            <person name="Ko S.H."/>
            <person name="Yang S.H."/>
            <person name="Lee J.S."/>
        </authorList>
    </citation>
    <scope>NUCLEOTIDE SEQUENCE [LARGE SCALE GENOMIC DNA]</scope>
    <source>
        <strain evidence="4 5">KCTC 33723</strain>
    </source>
</reference>